<dbReference type="PANTHER" id="PTHR23028">
    <property type="entry name" value="ACETYLTRANSFERASE"/>
    <property type="match status" value="1"/>
</dbReference>
<sequence length="631" mass="69922">MDFRKDINGLRALAVLAVVIYHFNASWLPGGFAGVDVFFVISGYLMTAIICRGLSSNDFSLVRFYTARAKRIIPVLAVMCLALMVFGWFNLLATEYKQLAQHVYSSLGFYSNTVYLKDVGYFAASTNENWLLHTWSLSVEWQFYIIYPIMLLALSKLFGIRAIRWLLLSAVLIGFIYSLILSPRYPDQAFYLLKARAWELCAGGLAFLFPLALDRAKSRILEWAGLALILSGYIVISKTVAWPGYYALMPVIGTLMVILANRQNSRLTGNWVSQRVGLYSYSIYIWHWPVMVYMTYSGQLNGFSSELIGVVISLVFGYGSYALIERKRGKAKSGARSLAWCGGFVSLVLLSVFVFKSDGLNSNIRGESITEKTKFVDSYAALHKNLGEAYWLKCNSYEVFAATGAKNIDASCTEKKGMGGVFLWGDSHAEALSFGIRSNLPADVSFYQVTSSACGATLGQNKSPVAFQATCNASNAFALEEIARIQPEIVVMAQQNAHELTDWNEIAIHLKTLGVKKIVLVGPVPQWQPSLPLVITKRHWNSADSQIIDQGLDQRILKSDALLKEKLDPRVIDYISVISAVCEGMACLAKVDDGQSLMAVDYGHLTPSASLYVGQTILAPRLKQLLHPSTN</sequence>
<dbReference type="EMBL" id="LR700639">
    <property type="protein sequence ID" value="VVM11865.1"/>
    <property type="molecule type" value="Genomic_DNA"/>
</dbReference>
<evidence type="ECO:0000259" key="2">
    <source>
        <dbReference type="Pfam" id="PF01757"/>
    </source>
</evidence>
<keyword evidence="1" id="KW-0472">Membrane</keyword>
<proteinExistence type="predicted"/>
<feature type="transmembrane region" description="Helical" evidence="1">
    <location>
        <begin position="141"/>
        <end position="158"/>
    </location>
</feature>
<reference evidence="4" key="1">
    <citation type="submission" date="2019-09" db="EMBL/GenBank/DDBJ databases">
        <authorList>
            <person name="Chandra G."/>
            <person name="Truman W A."/>
        </authorList>
    </citation>
    <scope>NUCLEOTIDE SEQUENCE</scope>
    <source>
        <strain evidence="4">PS683</strain>
    </source>
</reference>
<name>A0A5E6MK72_PSEFL</name>
<dbReference type="InterPro" id="IPR002656">
    <property type="entry name" value="Acyl_transf_3_dom"/>
</dbReference>
<feature type="transmembrane region" description="Helical" evidence="1">
    <location>
        <begin position="30"/>
        <end position="51"/>
    </location>
</feature>
<evidence type="ECO:0000259" key="3">
    <source>
        <dbReference type="Pfam" id="PF19040"/>
    </source>
</evidence>
<feature type="domain" description="SGNH" evidence="3">
    <location>
        <begin position="410"/>
        <end position="617"/>
    </location>
</feature>
<feature type="transmembrane region" description="Helical" evidence="1">
    <location>
        <begin position="242"/>
        <end position="260"/>
    </location>
</feature>
<dbReference type="AlphaFoldDB" id="A0A5E6MK72"/>
<dbReference type="InterPro" id="IPR050879">
    <property type="entry name" value="Acyltransferase_3"/>
</dbReference>
<evidence type="ECO:0000256" key="1">
    <source>
        <dbReference type="SAM" id="Phobius"/>
    </source>
</evidence>
<organism evidence="4">
    <name type="scientific">Pseudomonas fluorescens</name>
    <dbReference type="NCBI Taxonomy" id="294"/>
    <lineage>
        <taxon>Bacteria</taxon>
        <taxon>Pseudomonadati</taxon>
        <taxon>Pseudomonadota</taxon>
        <taxon>Gammaproteobacteria</taxon>
        <taxon>Pseudomonadales</taxon>
        <taxon>Pseudomonadaceae</taxon>
        <taxon>Pseudomonas</taxon>
    </lineage>
</organism>
<dbReference type="GO" id="GO:0016747">
    <property type="term" value="F:acyltransferase activity, transferring groups other than amino-acyl groups"/>
    <property type="evidence" value="ECO:0007669"/>
    <property type="project" value="InterPro"/>
</dbReference>
<feature type="transmembrane region" description="Helical" evidence="1">
    <location>
        <begin position="302"/>
        <end position="324"/>
    </location>
</feature>
<feature type="transmembrane region" description="Helical" evidence="1">
    <location>
        <begin position="165"/>
        <end position="183"/>
    </location>
</feature>
<feature type="transmembrane region" description="Helical" evidence="1">
    <location>
        <begin position="220"/>
        <end position="236"/>
    </location>
</feature>
<dbReference type="InterPro" id="IPR043968">
    <property type="entry name" value="SGNH"/>
</dbReference>
<dbReference type="GO" id="GO:0016020">
    <property type="term" value="C:membrane"/>
    <property type="evidence" value="ECO:0007669"/>
    <property type="project" value="TreeGrafter"/>
</dbReference>
<feature type="transmembrane region" description="Helical" evidence="1">
    <location>
        <begin position="336"/>
        <end position="355"/>
    </location>
</feature>
<gene>
    <name evidence="4" type="ORF">PS683_00139</name>
</gene>
<feature type="transmembrane region" description="Helical" evidence="1">
    <location>
        <begin position="72"/>
        <end position="91"/>
    </location>
</feature>
<dbReference type="Pfam" id="PF01757">
    <property type="entry name" value="Acyl_transf_3"/>
    <property type="match status" value="1"/>
</dbReference>
<keyword evidence="1" id="KW-0812">Transmembrane</keyword>
<feature type="transmembrane region" description="Helical" evidence="1">
    <location>
        <begin position="195"/>
        <end position="213"/>
    </location>
</feature>
<dbReference type="GO" id="GO:0009103">
    <property type="term" value="P:lipopolysaccharide biosynthetic process"/>
    <property type="evidence" value="ECO:0007669"/>
    <property type="project" value="TreeGrafter"/>
</dbReference>
<evidence type="ECO:0008006" key="5">
    <source>
        <dbReference type="Google" id="ProtNLM"/>
    </source>
</evidence>
<feature type="transmembrane region" description="Helical" evidence="1">
    <location>
        <begin position="7"/>
        <end position="24"/>
    </location>
</feature>
<feature type="domain" description="Acyltransferase 3" evidence="2">
    <location>
        <begin position="5"/>
        <end position="316"/>
    </location>
</feature>
<evidence type="ECO:0000313" key="4">
    <source>
        <dbReference type="EMBL" id="VVM11865.1"/>
    </source>
</evidence>
<keyword evidence="1" id="KW-1133">Transmembrane helix</keyword>
<dbReference type="Pfam" id="PF19040">
    <property type="entry name" value="SGNH"/>
    <property type="match status" value="1"/>
</dbReference>
<feature type="transmembrane region" description="Helical" evidence="1">
    <location>
        <begin position="276"/>
        <end position="296"/>
    </location>
</feature>
<accession>A0A5E6MK72</accession>
<protein>
    <recommendedName>
        <fullName evidence="5">Acyltransferase</fullName>
    </recommendedName>
</protein>
<dbReference type="PANTHER" id="PTHR23028:SF53">
    <property type="entry name" value="ACYL_TRANSF_3 DOMAIN-CONTAINING PROTEIN"/>
    <property type="match status" value="1"/>
</dbReference>